<organism evidence="13 14">
    <name type="scientific">Catenovulum maritimum</name>
    <dbReference type="NCBI Taxonomy" id="1513271"/>
    <lineage>
        <taxon>Bacteria</taxon>
        <taxon>Pseudomonadati</taxon>
        <taxon>Pseudomonadota</taxon>
        <taxon>Gammaproteobacteria</taxon>
        <taxon>Alteromonadales</taxon>
        <taxon>Alteromonadaceae</taxon>
        <taxon>Catenovulum</taxon>
    </lineage>
</organism>
<evidence type="ECO:0000256" key="2">
    <source>
        <dbReference type="ARBA" id="ARBA00004377"/>
    </source>
</evidence>
<evidence type="ECO:0000256" key="8">
    <source>
        <dbReference type="ARBA" id="ARBA00022692"/>
    </source>
</evidence>
<evidence type="ECO:0000313" key="14">
    <source>
        <dbReference type="Proteomes" id="UP000037600"/>
    </source>
</evidence>
<comment type="subcellular location">
    <subcellularLocation>
        <location evidence="2 12">Cell inner membrane</location>
        <topology evidence="2 12">Single-pass membrane protein</topology>
    </subcellularLocation>
</comment>
<name>A0A0J8GUC4_9ALTE</name>
<evidence type="ECO:0000256" key="10">
    <source>
        <dbReference type="ARBA" id="ARBA00022989"/>
    </source>
</evidence>
<comment type="caution">
    <text evidence="13">The sequence shown here is derived from an EMBL/GenBank/DDBJ whole genome shotgun (WGS) entry which is preliminary data.</text>
</comment>
<evidence type="ECO:0000256" key="12">
    <source>
        <dbReference type="RuleBase" id="RU363101"/>
    </source>
</evidence>
<dbReference type="Proteomes" id="UP000037600">
    <property type="component" value="Unassembled WGS sequence"/>
</dbReference>
<keyword evidence="6 12" id="KW-1003">Cell membrane</keyword>
<dbReference type="PANTHER" id="PTHR37531:SF1">
    <property type="entry name" value="HEME EXPORTER PROTEIN D"/>
    <property type="match status" value="1"/>
</dbReference>
<dbReference type="PANTHER" id="PTHR37531">
    <property type="entry name" value="HEME EXPORTER PROTEIN D"/>
    <property type="match status" value="1"/>
</dbReference>
<sequence length="69" mass="8029">MGAFDSFAEFISMNGYADYVWSSYGIAALLIVGLVFWSKHKRKQLIEEIKQQDEIKKRRSQHTNSEMSL</sequence>
<feature type="transmembrane region" description="Helical" evidence="12">
    <location>
        <begin position="20"/>
        <end position="37"/>
    </location>
</feature>
<evidence type="ECO:0000256" key="11">
    <source>
        <dbReference type="ARBA" id="ARBA00023136"/>
    </source>
</evidence>
<comment type="similarity">
    <text evidence="3 12">Belongs to the CcmD/CycX/HelD family.</text>
</comment>
<dbReference type="InterPro" id="IPR007078">
    <property type="entry name" value="Haem_export_protD_CcmD"/>
</dbReference>
<gene>
    <name evidence="13" type="ORF">XM47_03690</name>
</gene>
<dbReference type="GO" id="GO:0005886">
    <property type="term" value="C:plasma membrane"/>
    <property type="evidence" value="ECO:0007669"/>
    <property type="project" value="UniProtKB-SubCell"/>
</dbReference>
<evidence type="ECO:0000256" key="3">
    <source>
        <dbReference type="ARBA" id="ARBA00008741"/>
    </source>
</evidence>
<keyword evidence="8 12" id="KW-0812">Transmembrane</keyword>
<evidence type="ECO:0000256" key="7">
    <source>
        <dbReference type="ARBA" id="ARBA00022519"/>
    </source>
</evidence>
<dbReference type="GO" id="GO:1903607">
    <property type="term" value="P:cytochrome c biosynthetic process"/>
    <property type="evidence" value="ECO:0007669"/>
    <property type="project" value="TreeGrafter"/>
</dbReference>
<protein>
    <recommendedName>
        <fullName evidence="4 12">Heme exporter protein D</fullName>
    </recommendedName>
</protein>
<keyword evidence="5 12" id="KW-0813">Transport</keyword>
<dbReference type="InterPro" id="IPR052075">
    <property type="entry name" value="Heme_exporter_D"/>
</dbReference>
<evidence type="ECO:0000256" key="5">
    <source>
        <dbReference type="ARBA" id="ARBA00022448"/>
    </source>
</evidence>
<dbReference type="Pfam" id="PF04995">
    <property type="entry name" value="CcmD"/>
    <property type="match status" value="1"/>
</dbReference>
<comment type="function">
    <text evidence="1 12">Required for the export of heme to the periplasm for the biogenesis of c-type cytochromes.</text>
</comment>
<dbReference type="GO" id="GO:0017004">
    <property type="term" value="P:cytochrome complex assembly"/>
    <property type="evidence" value="ECO:0007669"/>
    <property type="project" value="UniProtKB-KW"/>
</dbReference>
<dbReference type="STRING" id="1513271.XM47_03690"/>
<evidence type="ECO:0000256" key="1">
    <source>
        <dbReference type="ARBA" id="ARBA00002442"/>
    </source>
</evidence>
<dbReference type="GO" id="GO:0015886">
    <property type="term" value="P:heme transport"/>
    <property type="evidence" value="ECO:0007669"/>
    <property type="project" value="InterPro"/>
</dbReference>
<evidence type="ECO:0000256" key="4">
    <source>
        <dbReference type="ARBA" id="ARBA00016461"/>
    </source>
</evidence>
<evidence type="ECO:0000256" key="6">
    <source>
        <dbReference type="ARBA" id="ARBA00022475"/>
    </source>
</evidence>
<keyword evidence="14" id="KW-1185">Reference proteome</keyword>
<keyword evidence="9 12" id="KW-0201">Cytochrome c-type biogenesis</keyword>
<dbReference type="AlphaFoldDB" id="A0A0J8GUC4"/>
<keyword evidence="11 12" id="KW-0472">Membrane</keyword>
<dbReference type="EMBL" id="LAZL01000004">
    <property type="protein sequence ID" value="KMT66347.1"/>
    <property type="molecule type" value="Genomic_DNA"/>
</dbReference>
<keyword evidence="7 12" id="KW-0997">Cell inner membrane</keyword>
<dbReference type="OrthoDB" id="9815607at2"/>
<reference evidence="13 14" key="1">
    <citation type="submission" date="2015-04" db="EMBL/GenBank/DDBJ databases">
        <title>Draft Genome Sequence of the Novel Agar-Digesting Marine Bacterium Q1.</title>
        <authorList>
            <person name="Li Y."/>
            <person name="Li D."/>
            <person name="Chen G."/>
            <person name="Du Z."/>
        </authorList>
    </citation>
    <scope>NUCLEOTIDE SEQUENCE [LARGE SCALE GENOMIC DNA]</scope>
    <source>
        <strain evidence="13 14">Q1</strain>
    </source>
</reference>
<dbReference type="RefSeq" id="WP_048689806.1">
    <property type="nucleotide sequence ID" value="NZ_KQ130483.1"/>
</dbReference>
<accession>A0A0J8GUC4</accession>
<keyword evidence="10 12" id="KW-1133">Transmembrane helix</keyword>
<proteinExistence type="inferred from homology"/>
<evidence type="ECO:0000313" key="13">
    <source>
        <dbReference type="EMBL" id="KMT66347.1"/>
    </source>
</evidence>
<evidence type="ECO:0000256" key="9">
    <source>
        <dbReference type="ARBA" id="ARBA00022748"/>
    </source>
</evidence>
<dbReference type="NCBIfam" id="TIGR03141">
    <property type="entry name" value="cytochro_ccmD"/>
    <property type="match status" value="1"/>
</dbReference>